<dbReference type="SUPFAM" id="SSF48498">
    <property type="entry name" value="Tetracyclin repressor-like, C-terminal domain"/>
    <property type="match status" value="1"/>
</dbReference>
<reference evidence="4 5" key="1">
    <citation type="submission" date="2013-02" db="EMBL/GenBank/DDBJ databases">
        <title>Genome sequence of Clostridium saccharoperbutylacetonicum N1-4(HMT).</title>
        <authorList>
            <person name="Poehlein A."/>
            <person name="Daniel R."/>
        </authorList>
    </citation>
    <scope>NUCLEOTIDE SEQUENCE [LARGE SCALE GENOMIC DNA]</scope>
    <source>
        <strain evidence="5">N1-4(HMT)</strain>
    </source>
</reference>
<name>M1MRR1_9CLOT</name>
<evidence type="ECO:0000256" key="2">
    <source>
        <dbReference type="PROSITE-ProRule" id="PRU00335"/>
    </source>
</evidence>
<dbReference type="EMBL" id="CP004121">
    <property type="protein sequence ID" value="AGF58838.1"/>
    <property type="molecule type" value="Genomic_DNA"/>
</dbReference>
<dbReference type="GO" id="GO:0003677">
    <property type="term" value="F:DNA binding"/>
    <property type="evidence" value="ECO:0007669"/>
    <property type="project" value="UniProtKB-UniRule"/>
</dbReference>
<dbReference type="InterPro" id="IPR050624">
    <property type="entry name" value="HTH-type_Tx_Regulator"/>
</dbReference>
<protein>
    <submittedName>
        <fullName evidence="4">Transcriptional regulator, TetR family</fullName>
    </submittedName>
</protein>
<dbReference type="OrthoDB" id="9780824at2"/>
<feature type="domain" description="HTH tetR-type" evidence="3">
    <location>
        <begin position="21"/>
        <end position="81"/>
    </location>
</feature>
<accession>M1MRR1</accession>
<gene>
    <name evidence="4" type="ORF">Cspa_c50870</name>
</gene>
<dbReference type="PROSITE" id="PS50977">
    <property type="entry name" value="HTH_TETR_2"/>
    <property type="match status" value="1"/>
</dbReference>
<dbReference type="SUPFAM" id="SSF46689">
    <property type="entry name" value="Homeodomain-like"/>
    <property type="match status" value="1"/>
</dbReference>
<dbReference type="HOGENOM" id="CLU_069356_27_3_9"/>
<dbReference type="InterPro" id="IPR036271">
    <property type="entry name" value="Tet_transcr_reg_TetR-rel_C_sf"/>
</dbReference>
<evidence type="ECO:0000313" key="4">
    <source>
        <dbReference type="EMBL" id="AGF58838.1"/>
    </source>
</evidence>
<dbReference type="PRINTS" id="PR00455">
    <property type="entry name" value="HTHTETR"/>
</dbReference>
<dbReference type="STRING" id="36745.CLSAP_48440"/>
<proteinExistence type="predicted"/>
<sequence length="221" mass="25240">MTEKKSLKELINLCNPENSMTERQLNILVSAIELFSEKGYEATSTSEIAKNAKVAEGTIFRYYKTKKDLLFAIPYALSNNSLFEVFLNDFKEILDDDPADFEIFLKKLILNRQKFICETAPIIKVVIQEVPFHPELRQKILNTVILPSVKRIKIIIDKFKAQGKLIDIPSNSIANLIATSVFGYLFLHYIALPELPNCEEDIDYLVHYIMNGISKTSTTTN</sequence>
<dbReference type="PANTHER" id="PTHR43479">
    <property type="entry name" value="ACREF/ENVCD OPERON REPRESSOR-RELATED"/>
    <property type="match status" value="1"/>
</dbReference>
<keyword evidence="1 2" id="KW-0238">DNA-binding</keyword>
<dbReference type="Gene3D" id="1.10.357.10">
    <property type="entry name" value="Tetracycline Repressor, domain 2"/>
    <property type="match status" value="1"/>
</dbReference>
<feature type="DNA-binding region" description="H-T-H motif" evidence="2">
    <location>
        <begin position="44"/>
        <end position="63"/>
    </location>
</feature>
<dbReference type="Proteomes" id="UP000011728">
    <property type="component" value="Chromosome"/>
</dbReference>
<evidence type="ECO:0000313" key="5">
    <source>
        <dbReference type="Proteomes" id="UP000011728"/>
    </source>
</evidence>
<dbReference type="PANTHER" id="PTHR43479:SF11">
    <property type="entry name" value="ACREF_ENVCD OPERON REPRESSOR-RELATED"/>
    <property type="match status" value="1"/>
</dbReference>
<dbReference type="Pfam" id="PF00440">
    <property type="entry name" value="TetR_N"/>
    <property type="match status" value="1"/>
</dbReference>
<evidence type="ECO:0000256" key="1">
    <source>
        <dbReference type="ARBA" id="ARBA00023125"/>
    </source>
</evidence>
<dbReference type="AlphaFoldDB" id="M1MRR1"/>
<organism evidence="4 5">
    <name type="scientific">Clostridium saccharoperbutylacetonicum N1-4(HMT)</name>
    <dbReference type="NCBI Taxonomy" id="931276"/>
    <lineage>
        <taxon>Bacteria</taxon>
        <taxon>Bacillati</taxon>
        <taxon>Bacillota</taxon>
        <taxon>Clostridia</taxon>
        <taxon>Eubacteriales</taxon>
        <taxon>Clostridiaceae</taxon>
        <taxon>Clostridium</taxon>
    </lineage>
</organism>
<dbReference type="KEGG" id="csr:Cspa_c50870"/>
<dbReference type="InterPro" id="IPR001647">
    <property type="entry name" value="HTH_TetR"/>
</dbReference>
<dbReference type="eggNOG" id="COG1309">
    <property type="taxonomic scope" value="Bacteria"/>
</dbReference>
<dbReference type="PATRIC" id="fig|931276.5.peg.5137"/>
<dbReference type="InterPro" id="IPR009057">
    <property type="entry name" value="Homeodomain-like_sf"/>
</dbReference>
<evidence type="ECO:0000259" key="3">
    <source>
        <dbReference type="PROSITE" id="PS50977"/>
    </source>
</evidence>
<keyword evidence="5" id="KW-1185">Reference proteome</keyword>